<dbReference type="Proteomes" id="UP000239590">
    <property type="component" value="Unassembled WGS sequence"/>
</dbReference>
<proteinExistence type="inferred from homology"/>
<comment type="similarity">
    <text evidence="7">Belongs to the TonB-dependent receptor family.</text>
</comment>
<dbReference type="OrthoDB" id="9768177at2"/>
<keyword evidence="2 7" id="KW-0813">Transport</keyword>
<dbReference type="Pfam" id="PF07715">
    <property type="entry name" value="Plug"/>
    <property type="match status" value="1"/>
</dbReference>
<keyword evidence="6 7" id="KW-0998">Cell outer membrane</keyword>
<keyword evidence="5 7" id="KW-0472">Membrane</keyword>
<evidence type="ECO:0000256" key="4">
    <source>
        <dbReference type="ARBA" id="ARBA00022692"/>
    </source>
</evidence>
<dbReference type="EMBL" id="PTRA01000002">
    <property type="protein sequence ID" value="PQA56990.1"/>
    <property type="molecule type" value="Genomic_DNA"/>
</dbReference>
<gene>
    <name evidence="9" type="ORF">C5O19_16815</name>
</gene>
<reference evidence="10" key="1">
    <citation type="submission" date="2018-02" db="EMBL/GenBank/DDBJ databases">
        <title>Genome sequencing of Solimonas sp. HR-BB.</title>
        <authorList>
            <person name="Lee Y."/>
            <person name="Jeon C.O."/>
        </authorList>
    </citation>
    <scope>NUCLEOTIDE SEQUENCE [LARGE SCALE GENOMIC DNA]</scope>
    <source>
        <strain evidence="10">HR-U</strain>
    </source>
</reference>
<comment type="subcellular location">
    <subcellularLocation>
        <location evidence="1 7">Cell outer membrane</location>
        <topology evidence="1 7">Multi-pass membrane protein</topology>
    </subcellularLocation>
</comment>
<dbReference type="AlphaFoldDB" id="A0A2S7IK03"/>
<sequence length="1146" mass="125969">MQGSIVSTLNRKTVPIMKKWLTSTCIVLWVFASYCGAYANDSADQEVLQRRISLNLVNQDVKVVLQQLSKLAEVRFTYQSSLFGSTPKVSVQAQNLPLSRVLDQLLRPLQVEYKVEAQQIILIRQSPSAPRTAVDTEVSGTVTDEKGEPLPGVNILVKGTQRGVATDVKGQYRLRVPDENAVLVFSFVGFTPQEITVGSRTSLNVVLKADASALNEVVVVGYGTQRAQDVTGSVASISMKNVKEMPVAGLDQSLSGQIAGVQISSSNGVPGGGPQIQVRGIGAVGGGSQPLYVVDGFPLSTTSNQTSNPINDIPPQDIESITVLKDASATAIYGSRGANGVILITTKRGKTGKTNVQVGVYTGLQQIPNKGKPDLMNAQEFAQFRKEAISDRIRAEQNREATDADIPEQYRNPERLGKGTNWFEAMTRVAPMTDVNLSLSGGNENLNTYVSAGFFQQDGVVTGTSFQRFSLRANIDGRLSDKLRVGVNLAPTFTRRQRGIFGGAGRGEQGFGEGLVASPLPPVYLSDGSYNPMIQSDGTFNYPNPVMVLNEVDDYSNSTRVLINAYAEYEPVKNLKFKTTFNTDWQDGRAEYFHPSTIGYLNQNPPTIPTARYNRNSYQNWLNENTLTYQTTFSEVHSLTALLGFTIQQQTNKGASFNGENFPDDDVKTFNAAARITGSTGQEDWSLLSYLARLNYAYRDKYLLTATLRRDGSSRFGQDNRWGIFPSAALGWRISQEEFLKPVNWISDLKLRASYGVSGNFEIGNYTYLSQMISNNYVLGGTLVGGRQMETLGNPRLGWERMHELNVGFDFGLLSDRFYITADFYRRNTEDLLLNVEIPQSSGFGSVMENRGNVQNKGVELAITSRNISRGSFGWTTNFNIAFNRNKVLALGRSDRPILSGVSGEGNPTNITMLGRPLGLFYGYVFDGLYQSQEEINAGPAFPGAVPGNMRVKDVNGDGVITPVDDFDVIGNPYPKFTWGLTNTLNYRNFDLRVLVTGSVGGQRLHTAYEYLHNIDGVFNVTRDIKDRWRSPEQPGNGRIPTTNGSGRGRVMFRDVSSLWVEDNDYAWIKNITLGYNLSKGIGKVIRSARFYVSAQNAILITNYTGNPEVQNYGNSGSKSGTLVPGVDYSSYPVPRIFTVGTNLSF</sequence>
<protein>
    <recommendedName>
        <fullName evidence="8">TonB-dependent receptor plug domain-containing protein</fullName>
    </recommendedName>
</protein>
<dbReference type="Gene3D" id="2.40.170.20">
    <property type="entry name" value="TonB-dependent receptor, beta-barrel domain"/>
    <property type="match status" value="1"/>
</dbReference>
<evidence type="ECO:0000256" key="3">
    <source>
        <dbReference type="ARBA" id="ARBA00022452"/>
    </source>
</evidence>
<dbReference type="NCBIfam" id="TIGR04056">
    <property type="entry name" value="OMP_RagA_SusC"/>
    <property type="match status" value="1"/>
</dbReference>
<dbReference type="Pfam" id="PF13715">
    <property type="entry name" value="CarbopepD_reg_2"/>
    <property type="match status" value="1"/>
</dbReference>
<dbReference type="SUPFAM" id="SSF56935">
    <property type="entry name" value="Porins"/>
    <property type="match status" value="1"/>
</dbReference>
<accession>A0A2S7IK03</accession>
<dbReference type="InterPro" id="IPR036942">
    <property type="entry name" value="Beta-barrel_TonB_sf"/>
</dbReference>
<keyword evidence="3 7" id="KW-1134">Transmembrane beta strand</keyword>
<feature type="domain" description="TonB-dependent receptor plug" evidence="8">
    <location>
        <begin position="227"/>
        <end position="341"/>
    </location>
</feature>
<evidence type="ECO:0000313" key="9">
    <source>
        <dbReference type="EMBL" id="PQA56990.1"/>
    </source>
</evidence>
<evidence type="ECO:0000256" key="6">
    <source>
        <dbReference type="ARBA" id="ARBA00023237"/>
    </source>
</evidence>
<dbReference type="InterPro" id="IPR012910">
    <property type="entry name" value="Plug_dom"/>
</dbReference>
<evidence type="ECO:0000256" key="5">
    <source>
        <dbReference type="ARBA" id="ARBA00023136"/>
    </source>
</evidence>
<dbReference type="Gene3D" id="2.60.40.1120">
    <property type="entry name" value="Carboxypeptidase-like, regulatory domain"/>
    <property type="match status" value="1"/>
</dbReference>
<dbReference type="PROSITE" id="PS52016">
    <property type="entry name" value="TONB_DEPENDENT_REC_3"/>
    <property type="match status" value="1"/>
</dbReference>
<keyword evidence="10" id="KW-1185">Reference proteome</keyword>
<evidence type="ECO:0000256" key="2">
    <source>
        <dbReference type="ARBA" id="ARBA00022448"/>
    </source>
</evidence>
<evidence type="ECO:0000256" key="7">
    <source>
        <dbReference type="PROSITE-ProRule" id="PRU01360"/>
    </source>
</evidence>
<dbReference type="SUPFAM" id="SSF49464">
    <property type="entry name" value="Carboxypeptidase regulatory domain-like"/>
    <property type="match status" value="1"/>
</dbReference>
<comment type="caution">
    <text evidence="9">The sequence shown here is derived from an EMBL/GenBank/DDBJ whole genome shotgun (WGS) entry which is preliminary data.</text>
</comment>
<keyword evidence="4 7" id="KW-0812">Transmembrane</keyword>
<dbReference type="InterPro" id="IPR023997">
    <property type="entry name" value="TonB-dep_OMP_SusC/RagA_CS"/>
</dbReference>
<dbReference type="InterPro" id="IPR008969">
    <property type="entry name" value="CarboxyPept-like_regulatory"/>
</dbReference>
<evidence type="ECO:0000313" key="10">
    <source>
        <dbReference type="Proteomes" id="UP000239590"/>
    </source>
</evidence>
<evidence type="ECO:0000259" key="8">
    <source>
        <dbReference type="Pfam" id="PF07715"/>
    </source>
</evidence>
<dbReference type="FunFam" id="2.170.130.10:FF:000008">
    <property type="entry name" value="SusC/RagA family TonB-linked outer membrane protein"/>
    <property type="match status" value="1"/>
</dbReference>
<dbReference type="GO" id="GO:0009279">
    <property type="term" value="C:cell outer membrane"/>
    <property type="evidence" value="ECO:0007669"/>
    <property type="project" value="UniProtKB-SubCell"/>
</dbReference>
<organism evidence="9 10">
    <name type="scientific">Siphonobacter curvatus</name>
    <dbReference type="NCBI Taxonomy" id="2094562"/>
    <lineage>
        <taxon>Bacteria</taxon>
        <taxon>Pseudomonadati</taxon>
        <taxon>Bacteroidota</taxon>
        <taxon>Cytophagia</taxon>
        <taxon>Cytophagales</taxon>
        <taxon>Cytophagaceae</taxon>
        <taxon>Siphonobacter</taxon>
    </lineage>
</organism>
<dbReference type="InterPro" id="IPR023996">
    <property type="entry name" value="TonB-dep_OMP_SusC/RagA"/>
</dbReference>
<dbReference type="InterPro" id="IPR037066">
    <property type="entry name" value="Plug_dom_sf"/>
</dbReference>
<dbReference type="NCBIfam" id="TIGR04057">
    <property type="entry name" value="SusC_RagA_signa"/>
    <property type="match status" value="1"/>
</dbReference>
<dbReference type="FunFam" id="2.60.40.1120:FF:000003">
    <property type="entry name" value="Outer membrane protein Omp121"/>
    <property type="match status" value="1"/>
</dbReference>
<dbReference type="Gene3D" id="2.170.130.10">
    <property type="entry name" value="TonB-dependent receptor, plug domain"/>
    <property type="match status" value="1"/>
</dbReference>
<name>A0A2S7IK03_9BACT</name>
<dbReference type="InterPro" id="IPR039426">
    <property type="entry name" value="TonB-dep_rcpt-like"/>
</dbReference>
<evidence type="ECO:0000256" key="1">
    <source>
        <dbReference type="ARBA" id="ARBA00004571"/>
    </source>
</evidence>